<dbReference type="Proteomes" id="UP000010799">
    <property type="component" value="Chromosome"/>
</dbReference>
<comment type="subcellular location">
    <subcellularLocation>
        <location evidence="6">Cytoplasm</location>
    </subcellularLocation>
</comment>
<dbReference type="SUPFAM" id="SSF46934">
    <property type="entry name" value="UBA-like"/>
    <property type="match status" value="1"/>
</dbReference>
<proteinExistence type="inferred from homology"/>
<evidence type="ECO:0000256" key="1">
    <source>
        <dbReference type="ARBA" id="ARBA00005532"/>
    </source>
</evidence>
<dbReference type="GO" id="GO:0005737">
    <property type="term" value="C:cytoplasm"/>
    <property type="evidence" value="ECO:0007669"/>
    <property type="project" value="UniProtKB-SubCell"/>
</dbReference>
<dbReference type="CDD" id="cd14275">
    <property type="entry name" value="UBA_EF-Ts"/>
    <property type="match status" value="1"/>
</dbReference>
<name>L0ERD8_LIBCB</name>
<evidence type="ECO:0000256" key="6">
    <source>
        <dbReference type="HAMAP-Rule" id="MF_00050"/>
    </source>
</evidence>
<gene>
    <name evidence="6" type="primary">tsf</name>
    <name evidence="8" type="ordered locus">B488_00410</name>
</gene>
<comment type="function">
    <text evidence="6">Associates with the EF-Tu.GDP complex and induces the exchange of GDP to GTP. It remains bound to the aminoacyl-tRNA.EF-Tu.GTP complex up to the GTP hydrolysis stage on the ribosome.</text>
</comment>
<dbReference type="InterPro" id="IPR036402">
    <property type="entry name" value="EF-Ts_dimer_sf"/>
</dbReference>
<dbReference type="Gene3D" id="1.10.286.20">
    <property type="match status" value="1"/>
</dbReference>
<dbReference type="InterPro" id="IPR014039">
    <property type="entry name" value="Transl_elong_EFTs/EF1B_dimer"/>
</dbReference>
<dbReference type="InterPro" id="IPR009060">
    <property type="entry name" value="UBA-like_sf"/>
</dbReference>
<dbReference type="PANTHER" id="PTHR11741:SF0">
    <property type="entry name" value="ELONGATION FACTOR TS, MITOCHONDRIAL"/>
    <property type="match status" value="1"/>
</dbReference>
<dbReference type="PATRIC" id="fig|1215343.11.peg.44"/>
<evidence type="ECO:0000259" key="7">
    <source>
        <dbReference type="Pfam" id="PF00889"/>
    </source>
</evidence>
<evidence type="ECO:0000256" key="5">
    <source>
        <dbReference type="ARBA" id="ARBA00022917"/>
    </source>
</evidence>
<reference evidence="8 9" key="1">
    <citation type="journal article" date="2012" name="Stand. Genomic Sci.">
        <title>Complete genome sequence of Liberibacter crescens BT-1.</title>
        <authorList>
            <person name="Leonard M.T."/>
            <person name="Fagen J.R."/>
            <person name="Davis-Richardson A.G."/>
            <person name="Davis M.J."/>
            <person name="Triplett E.W."/>
        </authorList>
    </citation>
    <scope>NUCLEOTIDE SEQUENCE [LARGE SCALE GENOMIC DNA]</scope>
    <source>
        <strain evidence="8 9">BT-1</strain>
    </source>
</reference>
<dbReference type="HAMAP" id="MF_00050">
    <property type="entry name" value="EF_Ts"/>
    <property type="match status" value="1"/>
</dbReference>
<dbReference type="RefSeq" id="WP_015272461.1">
    <property type="nucleotide sequence ID" value="NC_019907.1"/>
</dbReference>
<dbReference type="eggNOG" id="COG0264">
    <property type="taxonomic scope" value="Bacteria"/>
</dbReference>
<keyword evidence="9" id="KW-1185">Reference proteome</keyword>
<evidence type="ECO:0000313" key="9">
    <source>
        <dbReference type="Proteomes" id="UP000010799"/>
    </source>
</evidence>
<dbReference type="SUPFAM" id="SSF54713">
    <property type="entry name" value="Elongation factor Ts (EF-Ts), dimerisation domain"/>
    <property type="match status" value="1"/>
</dbReference>
<dbReference type="KEGG" id="lcc:B488_00410"/>
<sequence length="295" mass="31647">MGSVSTEKIKLLRNQTGAGMMDCKKALSETGGDIPLSVNWLRAKGLSRAGKKSHRETTEGLVGVALGDSRASIIEMNSETDYVARNDKFQDLVLRVASVALSTDGSVENIISATCDDLGVSVEEEIRSNIATIGENIILRRSAILSVDEGVVVSYVHGAVAECLGKRAVLVALKSSGDKDVLRAIGVKVAMHVAACSPLAIHSQDIDPAIINNEREIFIEEAQKSSNSSKELILKIVEGKLQKFLRESSLLSQKFVMDSDITVSDFLKKSEESIGAHVDVVGMVYFVLGEGLSNI</sequence>
<dbReference type="NCBIfam" id="TIGR00116">
    <property type="entry name" value="tsf"/>
    <property type="match status" value="1"/>
</dbReference>
<evidence type="ECO:0000256" key="2">
    <source>
        <dbReference type="ARBA" id="ARBA00016956"/>
    </source>
</evidence>
<organism evidence="8 9">
    <name type="scientific">Liberibacter crescens (strain BT-1)</name>
    <dbReference type="NCBI Taxonomy" id="1215343"/>
    <lineage>
        <taxon>Bacteria</taxon>
        <taxon>Pseudomonadati</taxon>
        <taxon>Pseudomonadota</taxon>
        <taxon>Alphaproteobacteria</taxon>
        <taxon>Hyphomicrobiales</taxon>
        <taxon>Rhizobiaceae</taxon>
        <taxon>Liberibacter</taxon>
    </lineage>
</organism>
<dbReference type="Gene3D" id="3.30.479.20">
    <property type="entry name" value="Elongation factor Ts, dimerisation domain"/>
    <property type="match status" value="2"/>
</dbReference>
<keyword evidence="3 6" id="KW-0963">Cytoplasm</keyword>
<accession>L0ERD8</accession>
<dbReference type="FunFam" id="1.10.8.10:FF:000001">
    <property type="entry name" value="Elongation factor Ts"/>
    <property type="match status" value="1"/>
</dbReference>
<evidence type="ECO:0000313" key="8">
    <source>
        <dbReference type="EMBL" id="AGA64034.1"/>
    </source>
</evidence>
<dbReference type="Pfam" id="PF00889">
    <property type="entry name" value="EF_TS"/>
    <property type="match status" value="1"/>
</dbReference>
<dbReference type="PROSITE" id="PS01126">
    <property type="entry name" value="EF_TS_1"/>
    <property type="match status" value="1"/>
</dbReference>
<dbReference type="EMBL" id="CP003789">
    <property type="protein sequence ID" value="AGA64034.1"/>
    <property type="molecule type" value="Genomic_DNA"/>
</dbReference>
<keyword evidence="4 6" id="KW-0251">Elongation factor</keyword>
<comment type="caution">
    <text evidence="6">Lacks conserved residue(s) required for the propagation of feature annotation.</text>
</comment>
<dbReference type="GO" id="GO:0003746">
    <property type="term" value="F:translation elongation factor activity"/>
    <property type="evidence" value="ECO:0007669"/>
    <property type="project" value="UniProtKB-UniRule"/>
</dbReference>
<dbReference type="HOGENOM" id="CLU_047155_2_0_5"/>
<dbReference type="Gene3D" id="1.10.8.10">
    <property type="entry name" value="DNA helicase RuvA subunit, C-terminal domain"/>
    <property type="match status" value="1"/>
</dbReference>
<keyword evidence="5 6" id="KW-0648">Protein biosynthesis</keyword>
<dbReference type="PANTHER" id="PTHR11741">
    <property type="entry name" value="ELONGATION FACTOR TS"/>
    <property type="match status" value="1"/>
</dbReference>
<evidence type="ECO:0000256" key="3">
    <source>
        <dbReference type="ARBA" id="ARBA00022490"/>
    </source>
</evidence>
<dbReference type="AlphaFoldDB" id="L0ERD8"/>
<protein>
    <recommendedName>
        <fullName evidence="2 6">Elongation factor Ts</fullName>
        <shortName evidence="6">EF-Ts</shortName>
    </recommendedName>
</protein>
<comment type="similarity">
    <text evidence="1 6">Belongs to the EF-Ts family.</text>
</comment>
<evidence type="ECO:0000256" key="4">
    <source>
        <dbReference type="ARBA" id="ARBA00022768"/>
    </source>
</evidence>
<dbReference type="InterPro" id="IPR001816">
    <property type="entry name" value="Transl_elong_EFTs/EF1B"/>
</dbReference>
<dbReference type="STRING" id="1215343.B488_00410"/>
<feature type="domain" description="Translation elongation factor EFTs/EF1B dimerisation" evidence="7">
    <location>
        <begin position="71"/>
        <end position="290"/>
    </location>
</feature>
<dbReference type="InterPro" id="IPR018101">
    <property type="entry name" value="Transl_elong_Ts_CS"/>
</dbReference>